<comment type="caution">
    <text evidence="1">The sequence shown here is derived from an EMBL/GenBank/DDBJ whole genome shotgun (WGS) entry which is preliminary data.</text>
</comment>
<proteinExistence type="predicted"/>
<organism evidence="1 2">
    <name type="scientific">Pseudodesulfovibrio alkaliphilus</name>
    <dbReference type="NCBI Taxonomy" id="2661613"/>
    <lineage>
        <taxon>Bacteria</taxon>
        <taxon>Pseudomonadati</taxon>
        <taxon>Thermodesulfobacteriota</taxon>
        <taxon>Desulfovibrionia</taxon>
        <taxon>Desulfovibrionales</taxon>
        <taxon>Desulfovibrionaceae</taxon>
    </lineage>
</organism>
<evidence type="ECO:0000313" key="1">
    <source>
        <dbReference type="EMBL" id="MUM76972.1"/>
    </source>
</evidence>
<reference evidence="1 2" key="1">
    <citation type="submission" date="2019-11" db="EMBL/GenBank/DDBJ databases">
        <title>Pseudodesulfovibrio alkaliphilus, sp. nov., an alkaliphilic sulfate-reducing bacteria from mud volcano of Taman peninsula, Russia.</title>
        <authorList>
            <person name="Frolova A."/>
            <person name="Merkel A.Y."/>
            <person name="Slobodkin A.I."/>
        </authorList>
    </citation>
    <scope>NUCLEOTIDE SEQUENCE [LARGE SCALE GENOMIC DNA]</scope>
    <source>
        <strain evidence="1 2">F-1</strain>
    </source>
</reference>
<dbReference type="Proteomes" id="UP000461162">
    <property type="component" value="Unassembled WGS sequence"/>
</dbReference>
<keyword evidence="2" id="KW-1185">Reference proteome</keyword>
<sequence length="59" mass="6766">MYLYYCKDDNCQGHTKSWERCCDLRAFAARPRIEPCLPAAERRRAAPSRNAAPYRTSGA</sequence>
<dbReference type="EMBL" id="WODC01000002">
    <property type="protein sequence ID" value="MUM76972.1"/>
    <property type="molecule type" value="Genomic_DNA"/>
</dbReference>
<evidence type="ECO:0000313" key="2">
    <source>
        <dbReference type="Proteomes" id="UP000461162"/>
    </source>
</evidence>
<name>A0A7K1KM65_9BACT</name>
<accession>A0A7K1KM65</accession>
<gene>
    <name evidence="1" type="ORF">GKC30_04915</name>
</gene>
<dbReference type="RefSeq" id="WP_155932659.1">
    <property type="nucleotide sequence ID" value="NZ_WODC01000002.1"/>
</dbReference>
<protein>
    <submittedName>
        <fullName evidence="1">Uncharacterized protein</fullName>
    </submittedName>
</protein>
<dbReference type="AlphaFoldDB" id="A0A7K1KM65"/>